<evidence type="ECO:0000313" key="3">
    <source>
        <dbReference type="EMBL" id="AKF08313.1"/>
    </source>
</evidence>
<feature type="transmembrane region" description="Helical" evidence="1">
    <location>
        <begin position="12"/>
        <end position="38"/>
    </location>
</feature>
<keyword evidence="1" id="KW-0812">Transmembrane</keyword>
<dbReference type="OrthoDB" id="5514190at2"/>
<dbReference type="RefSeq" id="WP_053235472.1">
    <property type="nucleotide sequence ID" value="NZ_CP011125.1"/>
</dbReference>
<feature type="domain" description="TadE-like" evidence="2">
    <location>
        <begin position="10"/>
        <end position="52"/>
    </location>
</feature>
<dbReference type="Proteomes" id="UP000034883">
    <property type="component" value="Chromosome"/>
</dbReference>
<dbReference type="AlphaFoldDB" id="A0A0F6YJQ1"/>
<accession>A0A0F6YJQ1</accession>
<sequence length="215" mass="23432">MRSVWKSEEGAAYVEFLLAFVPILTLFLGLVQIGLLYAGNLVVQHAAHRAVRSAMTVLDDDPRYYEGEPRLVIDGRSATADELADQLARRDDPSSAPRRRPLSRRAAIELAAMTVIAAIEPRDGDSIADALGTPDLAMRADAVRAATTIDVRVHRPSGDAVPPEVRIRITHGFACRVPVVRRLICTSGRRPIEADDWGTVHVGDMNYGDGDWGAP</sequence>
<reference evidence="3 4" key="1">
    <citation type="submission" date="2015-03" db="EMBL/GenBank/DDBJ databases">
        <title>Genome assembly of Sandaracinus amylolyticus DSM 53668.</title>
        <authorList>
            <person name="Sharma G."/>
            <person name="Subramanian S."/>
        </authorList>
    </citation>
    <scope>NUCLEOTIDE SEQUENCE [LARGE SCALE GENOMIC DNA]</scope>
    <source>
        <strain evidence="3 4">DSM 53668</strain>
    </source>
</reference>
<keyword evidence="1" id="KW-1133">Transmembrane helix</keyword>
<proteinExistence type="predicted"/>
<name>A0A0F6YJQ1_9BACT</name>
<keyword evidence="4" id="KW-1185">Reference proteome</keyword>
<gene>
    <name evidence="3" type="ORF">DB32_005462</name>
</gene>
<evidence type="ECO:0000259" key="2">
    <source>
        <dbReference type="Pfam" id="PF07811"/>
    </source>
</evidence>
<dbReference type="EMBL" id="CP011125">
    <property type="protein sequence ID" value="AKF08313.1"/>
    <property type="molecule type" value="Genomic_DNA"/>
</dbReference>
<dbReference type="STRING" id="927083.DB32_005462"/>
<dbReference type="InterPro" id="IPR012495">
    <property type="entry name" value="TadE-like_dom"/>
</dbReference>
<keyword evidence="1" id="KW-0472">Membrane</keyword>
<dbReference type="KEGG" id="samy:DB32_005462"/>
<evidence type="ECO:0000313" key="4">
    <source>
        <dbReference type="Proteomes" id="UP000034883"/>
    </source>
</evidence>
<dbReference type="Pfam" id="PF07811">
    <property type="entry name" value="TadE"/>
    <property type="match status" value="1"/>
</dbReference>
<evidence type="ECO:0000256" key="1">
    <source>
        <dbReference type="SAM" id="Phobius"/>
    </source>
</evidence>
<organism evidence="3 4">
    <name type="scientific">Sandaracinus amylolyticus</name>
    <dbReference type="NCBI Taxonomy" id="927083"/>
    <lineage>
        <taxon>Bacteria</taxon>
        <taxon>Pseudomonadati</taxon>
        <taxon>Myxococcota</taxon>
        <taxon>Polyangia</taxon>
        <taxon>Polyangiales</taxon>
        <taxon>Sandaracinaceae</taxon>
        <taxon>Sandaracinus</taxon>
    </lineage>
</organism>
<protein>
    <recommendedName>
        <fullName evidence="2">TadE-like domain-containing protein</fullName>
    </recommendedName>
</protein>